<proteinExistence type="predicted"/>
<dbReference type="Pfam" id="PF02563">
    <property type="entry name" value="Poly_export"/>
    <property type="match status" value="1"/>
</dbReference>
<sequence>MSADSRGDTVPENQVTLRPATAATLAALLPLAACQTQPPQPAVAEASLTAPYRIDSGDRLRVVVYGEPDLSNSYTVDSSGAIALPLVGAIAARGRTTALIEAEIAKKLGGRFVRNPDVTVEIDRYRPLFVMGEVTNAGQYPYVDGMTVQSAIATAGGFSPRAAKRGFDVTRVVDGTSVTFRLGPNDPVLPGDTIDVGERFL</sequence>
<feature type="domain" description="Soluble ligand binding" evidence="3">
    <location>
        <begin position="129"/>
        <end position="179"/>
    </location>
</feature>
<evidence type="ECO:0000259" key="3">
    <source>
        <dbReference type="Pfam" id="PF10531"/>
    </source>
</evidence>
<accession>A0A7W9FQ98</accession>
<dbReference type="InterPro" id="IPR019554">
    <property type="entry name" value="Soluble_ligand-bd"/>
</dbReference>
<keyword evidence="1" id="KW-0732">Signal</keyword>
<dbReference type="AlphaFoldDB" id="A0A7W9FQ98"/>
<dbReference type="GO" id="GO:0015159">
    <property type="term" value="F:polysaccharide transmembrane transporter activity"/>
    <property type="evidence" value="ECO:0007669"/>
    <property type="project" value="InterPro"/>
</dbReference>
<dbReference type="PANTHER" id="PTHR33619">
    <property type="entry name" value="POLYSACCHARIDE EXPORT PROTEIN GFCE-RELATED"/>
    <property type="match status" value="1"/>
</dbReference>
<reference evidence="4 5" key="1">
    <citation type="submission" date="2020-08" db="EMBL/GenBank/DDBJ databases">
        <title>Genomic Encyclopedia of Type Strains, Phase IV (KMG-IV): sequencing the most valuable type-strain genomes for metagenomic binning, comparative biology and taxonomic classification.</title>
        <authorList>
            <person name="Goeker M."/>
        </authorList>
    </citation>
    <scope>NUCLEOTIDE SEQUENCE [LARGE SCALE GENOMIC DNA]</scope>
    <source>
        <strain evidence="4 5">DSM 16268</strain>
    </source>
</reference>
<dbReference type="InterPro" id="IPR049712">
    <property type="entry name" value="Poly_export"/>
</dbReference>
<dbReference type="Proteomes" id="UP000523821">
    <property type="component" value="Unassembled WGS sequence"/>
</dbReference>
<protein>
    <submittedName>
        <fullName evidence="4">Polysaccharide export outer membrane protein</fullName>
    </submittedName>
</protein>
<dbReference type="Gene3D" id="3.30.1950.10">
    <property type="entry name" value="wza like domain"/>
    <property type="match status" value="1"/>
</dbReference>
<evidence type="ECO:0000313" key="5">
    <source>
        <dbReference type="Proteomes" id="UP000523821"/>
    </source>
</evidence>
<dbReference type="RefSeq" id="WP_183858214.1">
    <property type="nucleotide sequence ID" value="NZ_JACHOO010000010.1"/>
</dbReference>
<dbReference type="Gene3D" id="3.10.560.10">
    <property type="entry name" value="Outer membrane lipoprotein wza domain like"/>
    <property type="match status" value="1"/>
</dbReference>
<evidence type="ECO:0000313" key="4">
    <source>
        <dbReference type="EMBL" id="MBB5754781.1"/>
    </source>
</evidence>
<dbReference type="EMBL" id="JACHOO010000010">
    <property type="protein sequence ID" value="MBB5754781.1"/>
    <property type="molecule type" value="Genomic_DNA"/>
</dbReference>
<comment type="caution">
    <text evidence="4">The sequence shown here is derived from an EMBL/GenBank/DDBJ whole genome shotgun (WGS) entry which is preliminary data.</text>
</comment>
<gene>
    <name evidence="4" type="ORF">GGQ63_003873</name>
</gene>
<organism evidence="4 5">
    <name type="scientific">Prosthecomicrobium pneumaticum</name>
    <dbReference type="NCBI Taxonomy" id="81895"/>
    <lineage>
        <taxon>Bacteria</taxon>
        <taxon>Pseudomonadati</taxon>
        <taxon>Pseudomonadota</taxon>
        <taxon>Alphaproteobacteria</taxon>
        <taxon>Hyphomicrobiales</taxon>
        <taxon>Kaistiaceae</taxon>
        <taxon>Prosthecomicrobium</taxon>
    </lineage>
</organism>
<feature type="domain" description="Polysaccharide export protein N-terminal" evidence="2">
    <location>
        <begin position="49"/>
        <end position="122"/>
    </location>
</feature>
<dbReference type="InterPro" id="IPR003715">
    <property type="entry name" value="Poly_export_N"/>
</dbReference>
<evidence type="ECO:0000259" key="2">
    <source>
        <dbReference type="Pfam" id="PF02563"/>
    </source>
</evidence>
<dbReference type="PANTHER" id="PTHR33619:SF3">
    <property type="entry name" value="POLYSACCHARIDE EXPORT PROTEIN GFCE-RELATED"/>
    <property type="match status" value="1"/>
</dbReference>
<dbReference type="Pfam" id="PF10531">
    <property type="entry name" value="SLBB"/>
    <property type="match status" value="1"/>
</dbReference>
<name>A0A7W9FQ98_9HYPH</name>
<evidence type="ECO:0000256" key="1">
    <source>
        <dbReference type="ARBA" id="ARBA00022729"/>
    </source>
</evidence>
<keyword evidence="5" id="KW-1185">Reference proteome</keyword>